<evidence type="ECO:0000256" key="1">
    <source>
        <dbReference type="SAM" id="MobiDB-lite"/>
    </source>
</evidence>
<reference evidence="3 4" key="1">
    <citation type="journal article" date="2018" name="Emerg. Microbes Infect.">
        <title>Phenotypic and molecular analysis of nontypeable Group B streptococci: identification of cps2a and hybrid cps2a/cps5 Group B streptococcal capsule gene clusters.</title>
        <authorList>
            <person name="Alhhazmi A."/>
            <person name="Tyrrell G.J."/>
        </authorList>
    </citation>
    <scope>NUCLEOTIDE SEQUENCE [LARGE SCALE GENOMIC DNA]</scope>
    <source>
        <strain evidence="3 4">PLGBS17</strain>
    </source>
</reference>
<comment type="caution">
    <text evidence="3">The sequence shown here is derived from an EMBL/GenBank/DDBJ whole genome shotgun (WGS) entry which is preliminary data.</text>
</comment>
<evidence type="ECO:0000313" key="4">
    <source>
        <dbReference type="Proteomes" id="UP000256718"/>
    </source>
</evidence>
<dbReference type="AlphaFoldDB" id="A0A0E1EKJ3"/>
<dbReference type="EMBL" id="QHGZ01000009">
    <property type="protein sequence ID" value="RDY91479.1"/>
    <property type="molecule type" value="Genomic_DNA"/>
</dbReference>
<name>A0A0E1EKJ3_STRAG</name>
<dbReference type="Proteomes" id="UP001230629">
    <property type="component" value="Unassembled WGS sequence"/>
</dbReference>
<reference evidence="2" key="2">
    <citation type="submission" date="2023-05" db="EMBL/GenBank/DDBJ databases">
        <title>Cataloging the Phylogenetic Diversity of Human Bladder Bacteria.</title>
        <authorList>
            <person name="Du J."/>
        </authorList>
    </citation>
    <scope>NUCLEOTIDE SEQUENCE</scope>
    <source>
        <strain evidence="2">UMB8703</strain>
    </source>
</reference>
<sequence length="74" mass="7907">MAKNQHVVPNPNGGWDIKGAGNSRATKHTTTQAEAVEIATGIAKNNSSEVIIHGKNGRIRERNSYGNDPFPPKG</sequence>
<feature type="region of interest" description="Disordered" evidence="1">
    <location>
        <begin position="1"/>
        <end position="30"/>
    </location>
</feature>
<evidence type="ECO:0000313" key="3">
    <source>
        <dbReference type="EMBL" id="RDY91479.1"/>
    </source>
</evidence>
<feature type="region of interest" description="Disordered" evidence="1">
    <location>
        <begin position="54"/>
        <end position="74"/>
    </location>
</feature>
<dbReference type="EMBL" id="JASOIH010000001">
    <property type="protein sequence ID" value="MDK6898487.1"/>
    <property type="molecule type" value="Genomic_DNA"/>
</dbReference>
<dbReference type="Pfam" id="PF09954">
    <property type="entry name" value="DUF2188"/>
    <property type="match status" value="1"/>
</dbReference>
<dbReference type="Proteomes" id="UP000256718">
    <property type="component" value="Unassembled WGS sequence"/>
</dbReference>
<protein>
    <submittedName>
        <fullName evidence="3">DUF2188 domain-containing protein</fullName>
    </submittedName>
</protein>
<gene>
    <name evidence="3" type="ORF">C4618_00280</name>
    <name evidence="2" type="ORF">QP229_00525</name>
</gene>
<proteinExistence type="predicted"/>
<accession>A0A0E1EKJ3</accession>
<evidence type="ECO:0000313" key="2">
    <source>
        <dbReference type="EMBL" id="MDK6898487.1"/>
    </source>
</evidence>
<dbReference type="KEGG" id="sagg:EN73_03205"/>
<organism evidence="3 4">
    <name type="scientific">Streptococcus agalactiae</name>
    <dbReference type="NCBI Taxonomy" id="1311"/>
    <lineage>
        <taxon>Bacteria</taxon>
        <taxon>Bacillati</taxon>
        <taxon>Bacillota</taxon>
        <taxon>Bacilli</taxon>
        <taxon>Lactobacillales</taxon>
        <taxon>Streptococcaceae</taxon>
        <taxon>Streptococcus</taxon>
    </lineage>
</organism>
<dbReference type="RefSeq" id="WP_001107539.1">
    <property type="nucleotide sequence ID" value="NZ_CGHZ01000011.1"/>
</dbReference>
<dbReference type="KEGG" id="sage:EN72_03130"/>
<dbReference type="InterPro" id="IPR018691">
    <property type="entry name" value="DUF2188"/>
</dbReference>